<feature type="transmembrane region" description="Helical" evidence="1">
    <location>
        <begin position="12"/>
        <end position="32"/>
    </location>
</feature>
<dbReference type="SUPFAM" id="SSF53850">
    <property type="entry name" value="Periplasmic binding protein-like II"/>
    <property type="match status" value="1"/>
</dbReference>
<evidence type="ECO:0000313" key="2">
    <source>
        <dbReference type="EMBL" id="RKD33606.1"/>
    </source>
</evidence>
<dbReference type="RefSeq" id="WP_120195660.1">
    <property type="nucleotide sequence ID" value="NZ_MCIA01000006.1"/>
</dbReference>
<dbReference type="Pfam" id="PF01547">
    <property type="entry name" value="SBP_bac_1"/>
    <property type="match status" value="1"/>
</dbReference>
<evidence type="ECO:0000313" key="3">
    <source>
        <dbReference type="Proteomes" id="UP000284277"/>
    </source>
</evidence>
<dbReference type="Proteomes" id="UP000284277">
    <property type="component" value="Unassembled WGS sequence"/>
</dbReference>
<gene>
    <name evidence="2" type="ORF">BET01_13815</name>
</gene>
<comment type="caution">
    <text evidence="2">The sequence shown here is derived from an EMBL/GenBank/DDBJ whole genome shotgun (WGS) entry which is preliminary data.</text>
</comment>
<keyword evidence="1" id="KW-0472">Membrane</keyword>
<dbReference type="PANTHER" id="PTHR43649:SF12">
    <property type="entry name" value="DIACETYLCHITOBIOSE BINDING PROTEIN DASA"/>
    <property type="match status" value="1"/>
</dbReference>
<keyword evidence="1" id="KW-1133">Transmembrane helix</keyword>
<accession>A0A419T8B3</accession>
<dbReference type="AlphaFoldDB" id="A0A419T8B3"/>
<dbReference type="PANTHER" id="PTHR43649">
    <property type="entry name" value="ARABINOSE-BINDING PROTEIN-RELATED"/>
    <property type="match status" value="1"/>
</dbReference>
<dbReference type="InterPro" id="IPR050490">
    <property type="entry name" value="Bact_solute-bd_prot1"/>
</dbReference>
<proteinExistence type="predicted"/>
<keyword evidence="1" id="KW-0812">Transmembrane</keyword>
<dbReference type="OrthoDB" id="367242at2"/>
<dbReference type="EMBL" id="MCIA01000006">
    <property type="protein sequence ID" value="RKD33606.1"/>
    <property type="molecule type" value="Genomic_DNA"/>
</dbReference>
<name>A0A419T8B3_9FIRM</name>
<keyword evidence="3" id="KW-1185">Reference proteome</keyword>
<dbReference type="Gene3D" id="3.40.190.10">
    <property type="entry name" value="Periplasmic binding protein-like II"/>
    <property type="match status" value="1"/>
</dbReference>
<protein>
    <submittedName>
        <fullName evidence="2">Sugar ABC transporter substrate-binding protein</fullName>
    </submittedName>
</protein>
<reference evidence="2 3" key="1">
    <citation type="submission" date="2016-08" db="EMBL/GenBank/DDBJ databases">
        <title>A new outlook on sporulation: Clostridium algidixylanolyticum.</title>
        <authorList>
            <person name="Poppleton D.I."/>
            <person name="Gribaldo S."/>
        </authorList>
    </citation>
    <scope>NUCLEOTIDE SEQUENCE [LARGE SCALE GENOMIC DNA]</scope>
    <source>
        <strain evidence="2 3">SPL73</strain>
    </source>
</reference>
<sequence length="448" mass="50491">MKKEGKIGRKPFAARLVLGAAVSVLLLLGVAINCRTKQAGEDQVLRFGMFAGSYWDVPNGNCYQIIDDAIMRFEAAHPGVKVEYVSGILKEDYSEWLSEQVLLGKEPDVFMIPAGELDMLASSRIIKNLNSLIERDKNFSKESYYQAAYHYGNIKQKQFALPYESVTTLMFVNKTLLQKEGIAMPGSGWNWDDFLSICRQVTKDIDHNGITDQFGYYGYSWQDAAYSNGLSLFSEDGTTSFFGDERMEAALKYVKELEEINQGYTVTSKDFDKGKVAFRPLAFSEYRTYKPYPWRIKKYSDFEWDCVKMPSGPAGGSRTELNTLLMGISSRTGQGDLAWEFMKTLCYEEDTQRELLEQSQGMPVIRKVTESPQLQALLNNDTPGRSGTVDMNIIGQVMDEAVETPNFRLYPAAMVMADGEISRILKGEASMDSGLLKLQREINGLLKQ</sequence>
<organism evidence="2 3">
    <name type="scientific">Lacrimispora algidixylanolytica</name>
    <dbReference type="NCBI Taxonomy" id="94868"/>
    <lineage>
        <taxon>Bacteria</taxon>
        <taxon>Bacillati</taxon>
        <taxon>Bacillota</taxon>
        <taxon>Clostridia</taxon>
        <taxon>Lachnospirales</taxon>
        <taxon>Lachnospiraceae</taxon>
        <taxon>Lacrimispora</taxon>
    </lineage>
</organism>
<evidence type="ECO:0000256" key="1">
    <source>
        <dbReference type="SAM" id="Phobius"/>
    </source>
</evidence>
<dbReference type="InterPro" id="IPR006059">
    <property type="entry name" value="SBP"/>
</dbReference>